<dbReference type="RefSeq" id="XP_018178997.1">
    <property type="nucleotide sequence ID" value="XM_018321518.1"/>
</dbReference>
<name>A0A179HKT5_PURLI</name>
<feature type="region of interest" description="Disordered" evidence="1">
    <location>
        <begin position="1"/>
        <end position="167"/>
    </location>
</feature>
<sequence>MFSQTNNPNPSMSFSTLTRDASPRPPPAPPSTPVTPTMPRLSPRCPPAPLRRKRNRLSYGSRRHAKKRRLANGDPVHDTAPECPAEHQDAGDVSMEDAWDWESASGPEEEMSPGHSPTPVKRKCDSMSCGGRQRCKKRKLASQDPIRDARRSTPECPAQPGDTGDVLVADTSDWESASTEEQKRTIGDRLAAFMDSISLRSCLTPMDTAEDYDAAASPSQHAQQRHRQKQRHRQNAHISSFLRRRASRRHSSDASLDRVWRWLADQAMEATTATQRTPSPF</sequence>
<feature type="compositionally biased region" description="Basic and acidic residues" evidence="1">
    <location>
        <begin position="75"/>
        <end position="90"/>
    </location>
</feature>
<evidence type="ECO:0000313" key="2">
    <source>
        <dbReference type="EMBL" id="OAQ83492.1"/>
    </source>
</evidence>
<feature type="compositionally biased region" description="Pro residues" evidence="1">
    <location>
        <begin position="23"/>
        <end position="33"/>
    </location>
</feature>
<feature type="compositionally biased region" description="Polar residues" evidence="1">
    <location>
        <begin position="1"/>
        <end position="19"/>
    </location>
</feature>
<dbReference type="KEGG" id="plj:28886567"/>
<comment type="caution">
    <text evidence="3">The sequence shown here is derived from an EMBL/GenBank/DDBJ whole genome shotgun (WGS) entry which is preliminary data.</text>
</comment>
<dbReference type="EMBL" id="LSBI01000004">
    <property type="protein sequence ID" value="OAQ90278.1"/>
    <property type="molecule type" value="Genomic_DNA"/>
</dbReference>
<dbReference type="AlphaFoldDB" id="A0A179HKT5"/>
<feature type="region of interest" description="Disordered" evidence="1">
    <location>
        <begin position="212"/>
        <end position="255"/>
    </location>
</feature>
<accession>A0A179HKT5</accession>
<dbReference type="Proteomes" id="UP000078340">
    <property type="component" value="Unassembled WGS sequence"/>
</dbReference>
<dbReference type="EMBL" id="LSBH01000002">
    <property type="protein sequence ID" value="OAQ83492.1"/>
    <property type="molecule type" value="Genomic_DNA"/>
</dbReference>
<evidence type="ECO:0000256" key="1">
    <source>
        <dbReference type="SAM" id="MobiDB-lite"/>
    </source>
</evidence>
<gene>
    <name evidence="2" type="ORF">VFPBJ_02260</name>
    <name evidence="3" type="ORF">VFPFJ_04437</name>
</gene>
<proteinExistence type="predicted"/>
<reference evidence="3 4" key="1">
    <citation type="submission" date="2016-02" db="EMBL/GenBank/DDBJ databases">
        <title>Biosynthesis of antibiotic leucinostatins and their inhibition on Phytophthora in bio-control Purpureocillium lilacinum.</title>
        <authorList>
            <person name="Wang G."/>
            <person name="Liu Z."/>
            <person name="Lin R."/>
            <person name="Li E."/>
            <person name="Mao Z."/>
            <person name="Ling J."/>
            <person name="Yin W."/>
            <person name="Xie B."/>
        </authorList>
    </citation>
    <scope>NUCLEOTIDE SEQUENCE [LARGE SCALE GENOMIC DNA]</scope>
    <source>
        <strain evidence="2">PLBJ-1</strain>
        <strain evidence="3">PLFJ-1</strain>
    </source>
</reference>
<dbReference type="Proteomes" id="UP000078240">
    <property type="component" value="Unassembled WGS sequence"/>
</dbReference>
<protein>
    <submittedName>
        <fullName evidence="3">Uncharacterized protein</fullName>
    </submittedName>
</protein>
<evidence type="ECO:0000313" key="3">
    <source>
        <dbReference type="EMBL" id="OAQ90278.1"/>
    </source>
</evidence>
<dbReference type="GeneID" id="28886567"/>
<organism evidence="3 4">
    <name type="scientific">Purpureocillium lilacinum</name>
    <name type="common">Paecilomyces lilacinus</name>
    <dbReference type="NCBI Taxonomy" id="33203"/>
    <lineage>
        <taxon>Eukaryota</taxon>
        <taxon>Fungi</taxon>
        <taxon>Dikarya</taxon>
        <taxon>Ascomycota</taxon>
        <taxon>Pezizomycotina</taxon>
        <taxon>Sordariomycetes</taxon>
        <taxon>Hypocreomycetidae</taxon>
        <taxon>Hypocreales</taxon>
        <taxon>Ophiocordycipitaceae</taxon>
        <taxon>Purpureocillium</taxon>
    </lineage>
</organism>
<evidence type="ECO:0000313" key="4">
    <source>
        <dbReference type="Proteomes" id="UP000078340"/>
    </source>
</evidence>
<feature type="compositionally biased region" description="Basic residues" evidence="1">
    <location>
        <begin position="50"/>
        <end position="70"/>
    </location>
</feature>
<feature type="compositionally biased region" description="Basic residues" evidence="1">
    <location>
        <begin position="223"/>
        <end position="235"/>
    </location>
</feature>